<dbReference type="PANTHER" id="PTHR33053">
    <property type="entry name" value="PROTEIN, PUTATIVE-RELATED"/>
    <property type="match status" value="1"/>
</dbReference>
<proteinExistence type="predicted"/>
<feature type="non-terminal residue" evidence="1">
    <location>
        <position position="1"/>
    </location>
</feature>
<comment type="caution">
    <text evidence="1">The sequence shown here is derived from an EMBL/GenBank/DDBJ whole genome shotgun (WGS) entry which is preliminary data.</text>
</comment>
<dbReference type="OrthoDB" id="6776103at2759"/>
<protein>
    <submittedName>
        <fullName evidence="1">Uncharacterized protein</fullName>
    </submittedName>
</protein>
<dbReference type="Proteomes" id="UP000478052">
    <property type="component" value="Unassembled WGS sequence"/>
</dbReference>
<accession>A0A6G0VGI1</accession>
<sequence>DNNSEEENDPIEIKQSTNSETNCITPDNTFVTECNQNEFDTTYYNEVSDAESNSSNSFIEEEVLNINVVIAEWALRHKITHTALSDLLKCLRVYPAMTDLPKDARTLLKTPTSTEVKNIKGGIYHHFGIENEVKTLIETEPNLPSELLLVAGIDGLPLTDNPSSQLWPILGFFSNLNKSRPLVFLIGAFLGKTKPLDSNEFLFDFVKELKLFYLNGIVYKEKHITIVLHALICDTPAKSFVLNSKGHTGFNSCTRCITNGIWCN</sequence>
<evidence type="ECO:0000313" key="1">
    <source>
        <dbReference type="EMBL" id="KAF0682186.1"/>
    </source>
</evidence>
<keyword evidence="2" id="KW-1185">Reference proteome</keyword>
<dbReference type="EMBL" id="VUJU01017720">
    <property type="protein sequence ID" value="KAF0682186.1"/>
    <property type="molecule type" value="Genomic_DNA"/>
</dbReference>
<reference evidence="1 2" key="1">
    <citation type="submission" date="2019-08" db="EMBL/GenBank/DDBJ databases">
        <title>Whole genome of Aphis craccivora.</title>
        <authorList>
            <person name="Voronova N.V."/>
            <person name="Shulinski R.S."/>
            <person name="Bandarenka Y.V."/>
            <person name="Zhorov D.G."/>
            <person name="Warner D."/>
        </authorList>
    </citation>
    <scope>NUCLEOTIDE SEQUENCE [LARGE SCALE GENOMIC DNA]</scope>
    <source>
        <strain evidence="1">180601</strain>
        <tissue evidence="1">Whole Body</tissue>
    </source>
</reference>
<evidence type="ECO:0000313" key="2">
    <source>
        <dbReference type="Proteomes" id="UP000478052"/>
    </source>
</evidence>
<organism evidence="1 2">
    <name type="scientific">Aphis craccivora</name>
    <name type="common">Cowpea aphid</name>
    <dbReference type="NCBI Taxonomy" id="307492"/>
    <lineage>
        <taxon>Eukaryota</taxon>
        <taxon>Metazoa</taxon>
        <taxon>Ecdysozoa</taxon>
        <taxon>Arthropoda</taxon>
        <taxon>Hexapoda</taxon>
        <taxon>Insecta</taxon>
        <taxon>Pterygota</taxon>
        <taxon>Neoptera</taxon>
        <taxon>Paraneoptera</taxon>
        <taxon>Hemiptera</taxon>
        <taxon>Sternorrhyncha</taxon>
        <taxon>Aphidomorpha</taxon>
        <taxon>Aphidoidea</taxon>
        <taxon>Aphididae</taxon>
        <taxon>Aphidini</taxon>
        <taxon>Aphis</taxon>
        <taxon>Aphis</taxon>
    </lineage>
</organism>
<gene>
    <name evidence="1" type="ORF">FWK35_00037738</name>
</gene>
<name>A0A6G0VGI1_APHCR</name>
<feature type="non-terminal residue" evidence="1">
    <location>
        <position position="264"/>
    </location>
</feature>
<dbReference type="AlphaFoldDB" id="A0A6G0VGI1"/>